<dbReference type="InterPro" id="IPR035969">
    <property type="entry name" value="Rab-GAP_TBC_sf"/>
</dbReference>
<dbReference type="InterPro" id="IPR001763">
    <property type="entry name" value="Rhodanese-like_dom"/>
</dbReference>
<evidence type="ECO:0000256" key="2">
    <source>
        <dbReference type="ARBA" id="ARBA00014207"/>
    </source>
</evidence>
<feature type="domain" description="Rab-GAP TBC" evidence="5">
    <location>
        <begin position="3"/>
        <end position="221"/>
    </location>
</feature>
<dbReference type="STRING" id="6185.A0A095C1R9"/>
<gene>
    <name evidence="7" type="ORF">MS3_03804</name>
</gene>
<keyword evidence="3" id="KW-0217">Developmental protein</keyword>
<dbReference type="Gene3D" id="3.40.250.10">
    <property type="entry name" value="Rhodanese-like domain"/>
    <property type="match status" value="1"/>
</dbReference>
<dbReference type="GO" id="GO:0005829">
    <property type="term" value="C:cytosol"/>
    <property type="evidence" value="ECO:0007669"/>
    <property type="project" value="GOC"/>
</dbReference>
<organism evidence="7">
    <name type="scientific">Schistosoma haematobium</name>
    <name type="common">Blood fluke</name>
    <dbReference type="NCBI Taxonomy" id="6185"/>
    <lineage>
        <taxon>Eukaryota</taxon>
        <taxon>Metazoa</taxon>
        <taxon>Spiralia</taxon>
        <taxon>Lophotrochozoa</taxon>
        <taxon>Platyhelminthes</taxon>
        <taxon>Trematoda</taxon>
        <taxon>Digenea</taxon>
        <taxon>Strigeidida</taxon>
        <taxon>Schistosomatoidea</taxon>
        <taxon>Schistosomatidae</taxon>
        <taxon>Schistosoma</taxon>
    </lineage>
</organism>
<evidence type="ECO:0000313" key="7">
    <source>
        <dbReference type="EMBL" id="KGB35543.1"/>
    </source>
</evidence>
<sequence>MRPVPENLRPDVWRICLRLDTQSQAMATFNDVFELENQSQLHEDCELASKELFNRLTKQHSLQQSKNISNLSVNSDNDDSDLEASSLSMFLPPAAKISSDLESVLTHFAQTYRLKYSSINGWVSILKVLFIVLKPTNRSELYASFVSFYHRFVATGVNIDQCVSVVFRLLLQYHEPKLCSFLDSLKVSPESYFIPWMSNLYADFISEDVIPSLWDLYFLKSDPLLGFYIGLLLIVNTKSVLLNQQFDKTEDNENDSNTNNLLSYTNDQTSFEKVRNLIINLPKPMCVGDLTSLVDIIEVFINNTPISFRSRYLPILFGNAQIESERSVLFDALCMPITIQEVLDAQSMCLQDYGLNNSSITLPDNPSDSTTDLRYLLVDCRPAEQYNAGHLPTAFFLDSSLIMSEPLKFQNAVKMLIILILLSRREDNNTLPKHGYSSFKSSILFALKFTVRTQIRRWVLVFLQCIWHKIFRLKMEGNDFLENIPNYTAFLLSTQERSLAAGSYAVGKHITFLSTGRKDEDQLANMVVAEFLRQNTPYVSLIEGGYTALHEVLGTYEVGRSLIGHEPTICLGCIGGKNFVPLSTSDSKMDSSCLINEKAKVQPVNSSSVGLFSKFSNAIFNTGRSLDQVPKLLKLSSVSSVPTTTIKTDTTPTYQPVQSKETKKPVAYRNTSSVFSIDDDYDEDDLCDDEAETITNSPNHTEKEARNATLSEQSTWLKRFVKASTHVAPDMDGDFPPRIDGMDSCEVGDLIDTTRWSRRPEVRGVFSTRFIRPNGQLGDSGLLVLAERHLILLRHPTPRLPNQLINSLSSTLQSVFNKKNPKSSEYSAIQKPTTVLPKYAVVYRSIPLSMVVKITSNRRFPECITFHYCPHDEGDMLKLNDQSLFSMKDRLYINKAGEAVKMVKTAIFTTVASLET</sequence>
<accession>A0A095C1R9</accession>
<dbReference type="SMART" id="SM00164">
    <property type="entry name" value="TBC"/>
    <property type="match status" value="1"/>
</dbReference>
<proteinExistence type="predicted"/>
<evidence type="ECO:0000256" key="3">
    <source>
        <dbReference type="ARBA" id="ARBA00022473"/>
    </source>
</evidence>
<comment type="subcellular location">
    <subcellularLocation>
        <location evidence="1">Golgi apparatus</location>
        <location evidence="1">trans-Golgi network</location>
    </subcellularLocation>
</comment>
<reference evidence="7" key="1">
    <citation type="journal article" date="2012" name="Nat. Genet.">
        <title>Whole-genome sequence of Schistosoma haematobium.</title>
        <authorList>
            <person name="Young N.D."/>
            <person name="Jex A.R."/>
            <person name="Li B."/>
            <person name="Liu S."/>
            <person name="Yang L."/>
            <person name="Xiong Z."/>
            <person name="Li Y."/>
            <person name="Cantacessi C."/>
            <person name="Hall R.S."/>
            <person name="Xu X."/>
            <person name="Chen F."/>
            <person name="Wu X."/>
            <person name="Zerlotini A."/>
            <person name="Oliveira G."/>
            <person name="Hofmann A."/>
            <person name="Zhang G."/>
            <person name="Fang X."/>
            <person name="Kang Y."/>
            <person name="Campbell B.E."/>
            <person name="Loukas A."/>
            <person name="Ranganathan S."/>
            <person name="Rollinson D."/>
            <person name="Rinaldi G."/>
            <person name="Brindley P.J."/>
            <person name="Yang H."/>
            <person name="Wang J."/>
            <person name="Wang J."/>
            <person name="Gasser R.B."/>
        </authorList>
    </citation>
    <scope>NUCLEOTIDE SEQUENCE [LARGE SCALE GENOMIC DNA]</scope>
</reference>
<dbReference type="PROSITE" id="PS50086">
    <property type="entry name" value="TBC_RABGAP"/>
    <property type="match status" value="1"/>
</dbReference>
<evidence type="ECO:0000256" key="1">
    <source>
        <dbReference type="ARBA" id="ARBA00004601"/>
    </source>
</evidence>
<dbReference type="SUPFAM" id="SSF52821">
    <property type="entry name" value="Rhodanese/Cell cycle control phosphatase"/>
    <property type="match status" value="1"/>
</dbReference>
<name>A0A095C1R9_SCHHA</name>
<dbReference type="AlphaFoldDB" id="A0A095C1R9"/>
<dbReference type="PANTHER" id="PTHR13297:SF5">
    <property type="entry name" value="TBC1 DOMAIN FAMILY MEMBER 23"/>
    <property type="match status" value="1"/>
</dbReference>
<protein>
    <recommendedName>
        <fullName evidence="2">TBC1 domain family member 23</fullName>
    </recommendedName>
</protein>
<evidence type="ECO:0000259" key="6">
    <source>
        <dbReference type="PROSITE" id="PS50206"/>
    </source>
</evidence>
<feature type="domain" description="Rhodanese" evidence="6">
    <location>
        <begin position="374"/>
        <end position="406"/>
    </location>
</feature>
<dbReference type="Gene3D" id="1.10.472.80">
    <property type="entry name" value="Ypt/Rab-GAP domain of gyp1p, domain 3"/>
    <property type="match status" value="1"/>
</dbReference>
<dbReference type="GO" id="GO:0005802">
    <property type="term" value="C:trans-Golgi network"/>
    <property type="evidence" value="ECO:0007669"/>
    <property type="project" value="TreeGrafter"/>
</dbReference>
<dbReference type="InterPro" id="IPR000195">
    <property type="entry name" value="Rab-GAP-TBC_dom"/>
</dbReference>
<dbReference type="PANTHER" id="PTHR13297">
    <property type="entry name" value="TBC1 DOMAIN FAMILY MEMBER 23-RELATED"/>
    <property type="match status" value="1"/>
</dbReference>
<dbReference type="InterPro" id="IPR036873">
    <property type="entry name" value="Rhodanese-like_dom_sf"/>
</dbReference>
<dbReference type="GO" id="GO:0042147">
    <property type="term" value="P:retrograde transport, endosome to Golgi"/>
    <property type="evidence" value="ECO:0007669"/>
    <property type="project" value="InterPro"/>
</dbReference>
<dbReference type="CDD" id="cd20788">
    <property type="entry name" value="TBC1D23_C-like"/>
    <property type="match status" value="1"/>
</dbReference>
<dbReference type="SUPFAM" id="SSF47923">
    <property type="entry name" value="Ypt/Rab-GAP domain of gyp1p"/>
    <property type="match status" value="1"/>
</dbReference>
<keyword evidence="4" id="KW-0333">Golgi apparatus</keyword>
<dbReference type="EMBL" id="KL250695">
    <property type="protein sequence ID" value="KGB35543.1"/>
    <property type="molecule type" value="Genomic_DNA"/>
</dbReference>
<dbReference type="InterPro" id="IPR039755">
    <property type="entry name" value="TBC1D23"/>
</dbReference>
<dbReference type="Pfam" id="PF00566">
    <property type="entry name" value="RabGAP-TBC"/>
    <property type="match status" value="1"/>
</dbReference>
<dbReference type="PROSITE" id="PS50206">
    <property type="entry name" value="RHODANESE_3"/>
    <property type="match status" value="1"/>
</dbReference>
<evidence type="ECO:0000259" key="5">
    <source>
        <dbReference type="PROSITE" id="PS50086"/>
    </source>
</evidence>
<evidence type="ECO:0000256" key="4">
    <source>
        <dbReference type="ARBA" id="ARBA00023034"/>
    </source>
</evidence>
<dbReference type="GO" id="GO:0099041">
    <property type="term" value="P:vesicle tethering to Golgi"/>
    <property type="evidence" value="ECO:0007669"/>
    <property type="project" value="TreeGrafter"/>
</dbReference>